<sequence>MGKRVSPDAIAALLSNPKPDSISDIPEIIVQITNLEPKGKSYGFDANDGKRKIKAIFNSRLSTEIISGNIQNLGLIRILDYTVNEIPSKSENYLIITKCEVVSPALEMEIKDEAKTEEAAITLKPKQETQVIKQEVSGGILLKPKQEMVAKSAAQIVHEQHKNMAPTARMAMTRRVHPLVSLNPYQGNWTIKVRVTSKGNMRTYKNARGEGCVFNVELTDEDGTQIQATMFNEAARKFYDKFQLGKVYYISKGSLKVANKQFRTVQNDYEMNLNENSQVEEASDEAAFIPETKFNFVPIDQLGPYVSTNELVDVIGVVQSVSPTMSIRRKSNNDIVPKRDITIADETKKTVVVSLWNDLATDVGQELLDMADKSPVVAIKALKVGDFQGVSLSTLGRSIIQVNPDTPESKKLKSWFDSEGKETSLASVGAGLSPSTKSGGGSMYSDRVSISHITSNPSLGSDKPAFFSIRAYISFIKPDQSMWYRACKTCNKKVTEAIGGGYWCEGCQKNDAECSLRYIMVVKVSDASGEGWVSAFNNEGERIIGCSADELDKLKSQEDGNSYELKLKEATWSPHLFRVSVAQNEYNNEKRQRITVRAVAPLDFAAESRFLLEEISKIKGSQ</sequence>
<dbReference type="STRING" id="3988.B9RLN2"/>
<dbReference type="InterPro" id="IPR007199">
    <property type="entry name" value="Rep_factor-A_N"/>
</dbReference>
<evidence type="ECO:0000256" key="13">
    <source>
        <dbReference type="ARBA" id="ARBA00065674"/>
    </source>
</evidence>
<accession>B9RLN2</accession>
<evidence type="ECO:0000259" key="15">
    <source>
        <dbReference type="Pfam" id="PF02721"/>
    </source>
</evidence>
<dbReference type="Gene3D" id="2.40.50.140">
    <property type="entry name" value="Nucleic acid-binding proteins"/>
    <property type="match status" value="4"/>
</dbReference>
<evidence type="ECO:0000259" key="16">
    <source>
        <dbReference type="Pfam" id="PF04057"/>
    </source>
</evidence>
<evidence type="ECO:0000256" key="8">
    <source>
        <dbReference type="ARBA" id="ARBA00023125"/>
    </source>
</evidence>
<feature type="domain" description="Replication protein A 70 kDa DNA-binding subunit B/D first OB fold" evidence="15">
    <location>
        <begin position="177"/>
        <end position="281"/>
    </location>
</feature>
<dbReference type="GO" id="GO:0006260">
    <property type="term" value="P:DNA replication"/>
    <property type="evidence" value="ECO:0000318"/>
    <property type="project" value="GO_Central"/>
</dbReference>
<dbReference type="GO" id="GO:0003684">
    <property type="term" value="F:damaged DNA binding"/>
    <property type="evidence" value="ECO:0000318"/>
    <property type="project" value="GO_Central"/>
</dbReference>
<feature type="domain" description="Replication factor-A protein 1 N-terminal" evidence="16">
    <location>
        <begin position="5"/>
        <end position="103"/>
    </location>
</feature>
<feature type="domain" description="Replication protein A OB" evidence="18">
    <location>
        <begin position="306"/>
        <end position="403"/>
    </location>
</feature>
<dbReference type="Pfam" id="PF02721">
    <property type="entry name" value="DUF223"/>
    <property type="match status" value="1"/>
</dbReference>
<dbReference type="Proteomes" id="UP000008311">
    <property type="component" value="Unassembled WGS sequence"/>
</dbReference>
<dbReference type="Pfam" id="PF16900">
    <property type="entry name" value="REPA_OB_2"/>
    <property type="match status" value="1"/>
</dbReference>
<reference evidence="20" key="1">
    <citation type="journal article" date="2010" name="Nat. Biotechnol.">
        <title>Draft genome sequence of the oilseed species Ricinus communis.</title>
        <authorList>
            <person name="Chan A.P."/>
            <person name="Crabtree J."/>
            <person name="Zhao Q."/>
            <person name="Lorenzi H."/>
            <person name="Orvis J."/>
            <person name="Puiu D."/>
            <person name="Melake-Berhan A."/>
            <person name="Jones K.M."/>
            <person name="Redman J."/>
            <person name="Chen G."/>
            <person name="Cahoon E.B."/>
            <person name="Gedil M."/>
            <person name="Stanke M."/>
            <person name="Haas B.J."/>
            <person name="Wortman J.R."/>
            <person name="Fraser-Liggett C.M."/>
            <person name="Ravel J."/>
            <person name="Rabinowicz P.D."/>
        </authorList>
    </citation>
    <scope>NUCLEOTIDE SEQUENCE [LARGE SCALE GENOMIC DNA]</scope>
    <source>
        <strain evidence="20">cv. Hale</strain>
    </source>
</reference>
<dbReference type="InterPro" id="IPR003871">
    <property type="entry name" value="RFA1B/D_OB_1st"/>
</dbReference>
<dbReference type="FunFam" id="2.40.50.140:FF:000090">
    <property type="entry name" value="Replication protein A subunit"/>
    <property type="match status" value="1"/>
</dbReference>
<dbReference type="FunFam" id="2.40.50.140:FF:000041">
    <property type="entry name" value="Replication protein A subunit"/>
    <property type="match status" value="1"/>
</dbReference>
<dbReference type="GO" id="GO:0043047">
    <property type="term" value="F:single-stranded telomeric DNA binding"/>
    <property type="evidence" value="ECO:0000318"/>
    <property type="project" value="GO_Central"/>
</dbReference>
<dbReference type="PANTHER" id="PTHR47165:SF4">
    <property type="entry name" value="OS03G0429900 PROTEIN"/>
    <property type="match status" value="1"/>
</dbReference>
<evidence type="ECO:0000256" key="1">
    <source>
        <dbReference type="ARBA" id="ARBA00004123"/>
    </source>
</evidence>
<dbReference type="InterPro" id="IPR004591">
    <property type="entry name" value="Rfa1"/>
</dbReference>
<dbReference type="FunFam" id="2.40.50.140:FF:000064">
    <property type="entry name" value="Replication protein A subunit"/>
    <property type="match status" value="1"/>
</dbReference>
<evidence type="ECO:0000313" key="19">
    <source>
        <dbReference type="EMBL" id="EEF47757.1"/>
    </source>
</evidence>
<dbReference type="CDD" id="cd04475">
    <property type="entry name" value="RPA1_DBD_B"/>
    <property type="match status" value="1"/>
</dbReference>
<dbReference type="GO" id="GO:0006289">
    <property type="term" value="P:nucleotide-excision repair"/>
    <property type="evidence" value="ECO:0000318"/>
    <property type="project" value="GO_Central"/>
</dbReference>
<dbReference type="FunFam" id="2.40.50.140:FF:000257">
    <property type="entry name" value="Replication protein A subunit"/>
    <property type="match status" value="1"/>
</dbReference>
<keyword evidence="4 14" id="KW-0479">Metal-binding</keyword>
<dbReference type="NCBIfam" id="TIGR00617">
    <property type="entry name" value="rpa1"/>
    <property type="match status" value="1"/>
</dbReference>
<keyword evidence="3 14" id="KW-0235">DNA replication</keyword>
<comment type="subunit">
    <text evidence="13 14">Heterotrimer of RPA1, RPA2 and RPA3 (canonical replication protein A complex).</text>
</comment>
<dbReference type="AlphaFoldDB" id="B9RLN2"/>
<dbReference type="InterPro" id="IPR013955">
    <property type="entry name" value="Rep_factor-A_C"/>
</dbReference>
<evidence type="ECO:0000256" key="10">
    <source>
        <dbReference type="ARBA" id="ARBA00023204"/>
    </source>
</evidence>
<keyword evidence="10" id="KW-0234">DNA repair</keyword>
<dbReference type="Pfam" id="PF08646">
    <property type="entry name" value="Rep_fac-A_C"/>
    <property type="match status" value="1"/>
</dbReference>
<dbReference type="CDD" id="cd04474">
    <property type="entry name" value="RPA1_DBD_A"/>
    <property type="match status" value="1"/>
</dbReference>
<proteinExistence type="inferred from homology"/>
<dbReference type="PANTHER" id="PTHR47165">
    <property type="entry name" value="OS03G0429900 PROTEIN"/>
    <property type="match status" value="1"/>
</dbReference>
<dbReference type="GO" id="GO:0005662">
    <property type="term" value="C:DNA replication factor A complex"/>
    <property type="evidence" value="ECO:0000318"/>
    <property type="project" value="GO_Central"/>
</dbReference>
<evidence type="ECO:0000256" key="9">
    <source>
        <dbReference type="ARBA" id="ARBA00023172"/>
    </source>
</evidence>
<evidence type="ECO:0000256" key="7">
    <source>
        <dbReference type="ARBA" id="ARBA00022833"/>
    </source>
</evidence>
<keyword evidence="9" id="KW-0233">DNA recombination</keyword>
<dbReference type="GO" id="GO:0051321">
    <property type="term" value="P:meiotic cell cycle"/>
    <property type="evidence" value="ECO:0000318"/>
    <property type="project" value="GO_Central"/>
</dbReference>
<dbReference type="GO" id="GO:0008270">
    <property type="term" value="F:zinc ion binding"/>
    <property type="evidence" value="ECO:0007669"/>
    <property type="project" value="UniProtKB-KW"/>
</dbReference>
<dbReference type="InParanoid" id="B9RLN2"/>
<keyword evidence="8 14" id="KW-0238">DNA-binding</keyword>
<evidence type="ECO:0000256" key="14">
    <source>
        <dbReference type="RuleBase" id="RU364130"/>
    </source>
</evidence>
<dbReference type="OMA" id="FNSYAML"/>
<evidence type="ECO:0000313" key="20">
    <source>
        <dbReference type="Proteomes" id="UP000008311"/>
    </source>
</evidence>
<dbReference type="InterPro" id="IPR047192">
    <property type="entry name" value="Euk_RPA1_DBD_C"/>
</dbReference>
<evidence type="ECO:0000256" key="12">
    <source>
        <dbReference type="ARBA" id="ARBA00058063"/>
    </source>
</evidence>
<name>B9RLN2_RICCO</name>
<keyword evidence="6 14" id="KW-0863">Zinc-finger</keyword>
<evidence type="ECO:0000259" key="18">
    <source>
        <dbReference type="Pfam" id="PF16900"/>
    </source>
</evidence>
<dbReference type="SUPFAM" id="SSF50249">
    <property type="entry name" value="Nucleic acid-binding proteins"/>
    <property type="match status" value="4"/>
</dbReference>
<evidence type="ECO:0000256" key="3">
    <source>
        <dbReference type="ARBA" id="ARBA00022705"/>
    </source>
</evidence>
<evidence type="ECO:0000256" key="6">
    <source>
        <dbReference type="ARBA" id="ARBA00022771"/>
    </source>
</evidence>
<evidence type="ECO:0000256" key="2">
    <source>
        <dbReference type="ARBA" id="ARBA00005690"/>
    </source>
</evidence>
<dbReference type="eggNOG" id="KOG0851">
    <property type="taxonomic scope" value="Eukaryota"/>
</dbReference>
<evidence type="ECO:0000259" key="17">
    <source>
        <dbReference type="Pfam" id="PF08646"/>
    </source>
</evidence>
<dbReference type="Pfam" id="PF04057">
    <property type="entry name" value="Rep-A_N"/>
    <property type="match status" value="1"/>
</dbReference>
<comment type="similarity">
    <text evidence="2 14">Belongs to the replication factor A protein 1 family.</text>
</comment>
<gene>
    <name evidence="19" type="ORF">RCOM_1469680</name>
</gene>
<feature type="domain" description="Replication factor A C-terminal" evidence="17">
    <location>
        <begin position="466"/>
        <end position="611"/>
    </location>
</feature>
<dbReference type="OrthoDB" id="1751331at2759"/>
<keyword evidence="20" id="KW-1185">Reference proteome</keyword>
<organism evidence="19 20">
    <name type="scientific">Ricinus communis</name>
    <name type="common">Castor bean</name>
    <dbReference type="NCBI Taxonomy" id="3988"/>
    <lineage>
        <taxon>Eukaryota</taxon>
        <taxon>Viridiplantae</taxon>
        <taxon>Streptophyta</taxon>
        <taxon>Embryophyta</taxon>
        <taxon>Tracheophyta</taxon>
        <taxon>Spermatophyta</taxon>
        <taxon>Magnoliopsida</taxon>
        <taxon>eudicotyledons</taxon>
        <taxon>Gunneridae</taxon>
        <taxon>Pentapetalae</taxon>
        <taxon>rosids</taxon>
        <taxon>fabids</taxon>
        <taxon>Malpighiales</taxon>
        <taxon>Euphorbiaceae</taxon>
        <taxon>Acalyphoideae</taxon>
        <taxon>Acalypheae</taxon>
        <taxon>Ricinus</taxon>
    </lineage>
</organism>
<keyword evidence="7 14" id="KW-0862">Zinc</keyword>
<comment type="function">
    <text evidence="12 14">Component of the replication protein A complex (RPA) required for DNA recombination, repair and replication. The activity of RPA is mediated by single-stranded DNA binding and protein interactions. Probably involved in repair of double-strand DNA breaks (DSBs) induced by genotoxic stresses.</text>
</comment>
<evidence type="ECO:0000256" key="4">
    <source>
        <dbReference type="ARBA" id="ARBA00022723"/>
    </source>
</evidence>
<keyword evidence="11 14" id="KW-0539">Nucleus</keyword>
<protein>
    <recommendedName>
        <fullName evidence="14">Replication protein A subunit</fullName>
    </recommendedName>
</protein>
<evidence type="ECO:0000256" key="11">
    <source>
        <dbReference type="ARBA" id="ARBA00023242"/>
    </source>
</evidence>
<evidence type="ECO:0000256" key="5">
    <source>
        <dbReference type="ARBA" id="ARBA00022763"/>
    </source>
</evidence>
<dbReference type="InterPro" id="IPR031657">
    <property type="entry name" value="REPA_OB_2"/>
</dbReference>
<dbReference type="EMBL" id="EQ973788">
    <property type="protein sequence ID" value="EEF47757.1"/>
    <property type="molecule type" value="Genomic_DNA"/>
</dbReference>
<dbReference type="InterPro" id="IPR012340">
    <property type="entry name" value="NA-bd_OB-fold"/>
</dbReference>
<dbReference type="GO" id="GO:0000724">
    <property type="term" value="P:double-strand break repair via homologous recombination"/>
    <property type="evidence" value="ECO:0000318"/>
    <property type="project" value="GO_Central"/>
</dbReference>
<dbReference type="KEGG" id="rcu:8284426"/>
<dbReference type="CDD" id="cd04476">
    <property type="entry name" value="RPA1_DBD_C"/>
    <property type="match status" value="1"/>
</dbReference>
<keyword evidence="5" id="KW-0227">DNA damage</keyword>
<comment type="subcellular location">
    <subcellularLocation>
        <location evidence="1 14">Nucleus</location>
    </subcellularLocation>
</comment>
<dbReference type="FunCoup" id="B9RLN2">
    <property type="interactions" value="663"/>
</dbReference>
<dbReference type="GO" id="GO:0007004">
    <property type="term" value="P:telomere maintenance via telomerase"/>
    <property type="evidence" value="ECO:0000318"/>
    <property type="project" value="GO_Central"/>
</dbReference>